<feature type="compositionally biased region" description="Polar residues" evidence="1">
    <location>
        <begin position="119"/>
        <end position="133"/>
    </location>
</feature>
<feature type="compositionally biased region" description="Low complexity" evidence="1">
    <location>
        <begin position="1176"/>
        <end position="1195"/>
    </location>
</feature>
<feature type="region of interest" description="Disordered" evidence="1">
    <location>
        <begin position="1"/>
        <end position="336"/>
    </location>
</feature>
<feature type="compositionally biased region" description="Low complexity" evidence="1">
    <location>
        <begin position="47"/>
        <end position="57"/>
    </location>
</feature>
<feature type="compositionally biased region" description="Polar residues" evidence="1">
    <location>
        <begin position="955"/>
        <end position="964"/>
    </location>
</feature>
<feature type="compositionally biased region" description="Basic and acidic residues" evidence="1">
    <location>
        <begin position="861"/>
        <end position="877"/>
    </location>
</feature>
<accession>A0A316YFP0</accession>
<dbReference type="OrthoDB" id="3362023at2759"/>
<dbReference type="GeneID" id="37047324"/>
<feature type="compositionally biased region" description="Basic and acidic residues" evidence="1">
    <location>
        <begin position="478"/>
        <end position="491"/>
    </location>
</feature>
<feature type="region of interest" description="Disordered" evidence="1">
    <location>
        <begin position="850"/>
        <end position="1285"/>
    </location>
</feature>
<feature type="compositionally biased region" description="Low complexity" evidence="1">
    <location>
        <begin position="445"/>
        <end position="461"/>
    </location>
</feature>
<sequence>MSSPWAIPQHGVDIGGYAGPPSPVGGGASSPGGASSKSKRSLANWFSRSRSTSPSAGPGAGGSDAGAATARSRQASPTSFVVRSVVKQPGGVSYESSGPPSPGSGVDEASRADYMNMQHGYSRQRSQPLNSLSVPAGGPGGGTGYGTATSSNDGRPLSQQQQQQQQHDEAMARPSSSGNGTGATRGRSIHRPPSPGAISAGAFRGRSGSNSRGSPLPSPSPIAAISPGPQSWRQAAEAREAGRVSDSFARISSTSPGGPRQSPFRPPTSPASRTGGGGGGGGASAEVQAAHRHHHDAMRARIAQAGGALPLPLAQAPPLDSNPRSMSSSSVGPPPVIPLEGIPSPVAVPIDVPVRPHSYDPSPLGSVSPGGGFGVGGAFAGGGDNDYPSNGGSPASATASPARWIKGLFSKSPSMARVDQSQYAMRDGLSPASSAPYPGQPVSPLGQPNHYQQQLQGHQQQRAYAWTDGSPLAGARARPNDDEAEALERKRNSMRLAARIEDEHRNRLISGSGSTPNKPWSPRQAIESDDDEDAAPPKSRSPPGRKPVPRLDDNDEQQRQPTADELRRMSLGQRERVAQGVDPDDRLSRADVASLTPAQQIIAETRSRHLAREQQNAQNTQHTQHPSRASTKPPTLPSKSPHPSVRRAGGEGEGPSEGDKGESDKGREQKKKEEEEEEGETAVRRGAAQPSERRVSSSAAAAGLLPGQGPMPAAMPLGAALQEMMVRFYRFERYAVPLMRAIEGRVVDIERDAQMAAHPAASDASSSRSARDAEMDKWVGQMTGLIRHEIGQLRAATAEIRGGRELLAAVAGGRAAAPASPAAAAAAAAAPVSSSPAAVEAPSSRAALDSAKAAGGAYKPAQDKEQESQANKDDGARRLNNISSASFTSAVPRRGSVGQQRQDSLKLPQGARPQLDKDEGKSNSSSNSGLARQPSHDAAGSRPVSPSGRPRYTSALGQPLQNGRLSPVRGGSPAAAAAAAAAADEGDDATSDVSTGSRAQSIDERLKALVDHKLRSPSTASDKPSLMSEGEMVEHDDATSSMARSSSNTTDNDYAMVPSASPTRMRGADGDGEEEEEEEPRTPLRRQKDPSTASARSEATYVPVAFPSPLPSPSASASEIRTSGLASQGLRARAQSYLQNAESRSSSSSLLSTPRSPAARSLSASSDSAGKQRPPSESAWLASSPKSSASRTSASHARETSADSAGSTRPLTIKKSVNSLSGAAAGRTTSSSTTTSPTKDSFGSSFGRKVAGGGAGGNGTDNDDEEQGAENAPQQATIRAKKSPVSSVFLDAAPSTTTTLSTPKKRGALSAAMAGTTTTTTTPGGTSFRDRIAFFDAAAR</sequence>
<feature type="compositionally biased region" description="Basic and acidic residues" evidence="1">
    <location>
        <begin position="1001"/>
        <end position="1014"/>
    </location>
</feature>
<feature type="compositionally biased region" description="Gly residues" evidence="1">
    <location>
        <begin position="13"/>
        <end position="30"/>
    </location>
</feature>
<feature type="compositionally biased region" description="Basic and acidic residues" evidence="1">
    <location>
        <begin position="1080"/>
        <end position="1089"/>
    </location>
</feature>
<organism evidence="2 3">
    <name type="scientific">Acaromyces ingoldii</name>
    <dbReference type="NCBI Taxonomy" id="215250"/>
    <lineage>
        <taxon>Eukaryota</taxon>
        <taxon>Fungi</taxon>
        <taxon>Dikarya</taxon>
        <taxon>Basidiomycota</taxon>
        <taxon>Ustilaginomycotina</taxon>
        <taxon>Exobasidiomycetes</taxon>
        <taxon>Exobasidiales</taxon>
        <taxon>Cryptobasidiaceae</taxon>
        <taxon>Acaromyces</taxon>
    </lineage>
</organism>
<feature type="compositionally biased region" description="Basic and acidic residues" evidence="1">
    <location>
        <begin position="657"/>
        <end position="673"/>
    </location>
</feature>
<feature type="compositionally biased region" description="Low complexity" evidence="1">
    <location>
        <begin position="614"/>
        <end position="643"/>
    </location>
</feature>
<dbReference type="RefSeq" id="XP_025373753.1">
    <property type="nucleotide sequence ID" value="XM_025525408.1"/>
</dbReference>
<feature type="compositionally biased region" description="Polar residues" evidence="1">
    <location>
        <begin position="509"/>
        <end position="518"/>
    </location>
</feature>
<dbReference type="Proteomes" id="UP000245768">
    <property type="component" value="Unassembled WGS sequence"/>
</dbReference>
<feature type="compositionally biased region" description="Low complexity" evidence="1">
    <location>
        <begin position="1228"/>
        <end position="1238"/>
    </location>
</feature>
<feature type="compositionally biased region" description="Low complexity" evidence="1">
    <location>
        <begin position="696"/>
        <end position="709"/>
    </location>
</feature>
<feature type="compositionally biased region" description="Acidic residues" evidence="1">
    <location>
        <begin position="1070"/>
        <end position="1079"/>
    </location>
</feature>
<feature type="region of interest" description="Disordered" evidence="1">
    <location>
        <begin position="427"/>
        <end position="709"/>
    </location>
</feature>
<gene>
    <name evidence="2" type="ORF">FA10DRAFT_304871</name>
</gene>
<protein>
    <submittedName>
        <fullName evidence="2">Uncharacterized protein</fullName>
    </submittedName>
</protein>
<feature type="compositionally biased region" description="Low complexity" evidence="1">
    <location>
        <begin position="300"/>
        <end position="331"/>
    </location>
</feature>
<evidence type="ECO:0000256" key="1">
    <source>
        <dbReference type="SAM" id="MobiDB-lite"/>
    </source>
</evidence>
<dbReference type="InParanoid" id="A0A316YFP0"/>
<feature type="compositionally biased region" description="Low complexity" evidence="1">
    <location>
        <begin position="89"/>
        <end position="98"/>
    </location>
</feature>
<feature type="compositionally biased region" description="Polar residues" evidence="1">
    <location>
        <begin position="1039"/>
        <end position="1052"/>
    </location>
</feature>
<feature type="compositionally biased region" description="Gly residues" evidence="1">
    <location>
        <begin position="1250"/>
        <end position="1259"/>
    </location>
</feature>
<dbReference type="EMBL" id="KZ819644">
    <property type="protein sequence ID" value="PWN86555.1"/>
    <property type="molecule type" value="Genomic_DNA"/>
</dbReference>
<feature type="compositionally biased region" description="Low complexity" evidence="1">
    <location>
        <begin position="1143"/>
        <end position="1169"/>
    </location>
</feature>
<proteinExistence type="predicted"/>
<feature type="compositionally biased region" description="Low complexity" evidence="1">
    <location>
        <begin position="196"/>
        <end position="229"/>
    </location>
</feature>
<feature type="compositionally biased region" description="Polar residues" evidence="1">
    <location>
        <begin position="880"/>
        <end position="889"/>
    </location>
</feature>
<feature type="compositionally biased region" description="Low complexity" evidence="1">
    <location>
        <begin position="974"/>
        <end position="983"/>
    </location>
</feature>
<feature type="compositionally biased region" description="Polar residues" evidence="1">
    <location>
        <begin position="1203"/>
        <end position="1221"/>
    </location>
</feature>
<reference evidence="2 3" key="1">
    <citation type="journal article" date="2018" name="Mol. Biol. Evol.">
        <title>Broad Genomic Sampling Reveals a Smut Pathogenic Ancestry of the Fungal Clade Ustilaginomycotina.</title>
        <authorList>
            <person name="Kijpornyongpan T."/>
            <person name="Mondo S.J."/>
            <person name="Barry K."/>
            <person name="Sandor L."/>
            <person name="Lee J."/>
            <person name="Lipzen A."/>
            <person name="Pangilinan J."/>
            <person name="LaButti K."/>
            <person name="Hainaut M."/>
            <person name="Henrissat B."/>
            <person name="Grigoriev I.V."/>
            <person name="Spatafora J.W."/>
            <person name="Aime M.C."/>
        </authorList>
    </citation>
    <scope>NUCLEOTIDE SEQUENCE [LARGE SCALE GENOMIC DNA]</scope>
    <source>
        <strain evidence="2 3">MCA 4198</strain>
    </source>
</reference>
<feature type="compositionally biased region" description="Gly residues" evidence="1">
    <location>
        <begin position="274"/>
        <end position="283"/>
    </location>
</feature>
<keyword evidence="3" id="KW-1185">Reference proteome</keyword>
<evidence type="ECO:0000313" key="2">
    <source>
        <dbReference type="EMBL" id="PWN86555.1"/>
    </source>
</evidence>
<feature type="compositionally biased region" description="Polar residues" evidence="1">
    <location>
        <begin position="991"/>
        <end position="1000"/>
    </location>
</feature>
<evidence type="ECO:0000313" key="3">
    <source>
        <dbReference type="Proteomes" id="UP000245768"/>
    </source>
</evidence>
<feature type="compositionally biased region" description="Basic and acidic residues" evidence="1">
    <location>
        <begin position="549"/>
        <end position="589"/>
    </location>
</feature>
<name>A0A316YFP0_9BASI</name>